<organism evidence="2 3">
    <name type="scientific">Exophiala oligosperma</name>
    <dbReference type="NCBI Taxonomy" id="215243"/>
    <lineage>
        <taxon>Eukaryota</taxon>
        <taxon>Fungi</taxon>
        <taxon>Dikarya</taxon>
        <taxon>Ascomycota</taxon>
        <taxon>Pezizomycotina</taxon>
        <taxon>Eurotiomycetes</taxon>
        <taxon>Chaetothyriomycetidae</taxon>
        <taxon>Chaetothyriales</taxon>
        <taxon>Herpotrichiellaceae</taxon>
        <taxon>Exophiala</taxon>
    </lineage>
</organism>
<dbReference type="VEuPathDB" id="FungiDB:PV06_08299"/>
<feature type="region of interest" description="Disordered" evidence="1">
    <location>
        <begin position="1"/>
        <end position="85"/>
    </location>
</feature>
<dbReference type="RefSeq" id="XP_016259926.1">
    <property type="nucleotide sequence ID" value="XM_016409618.1"/>
</dbReference>
<feature type="compositionally biased region" description="Basic and acidic residues" evidence="1">
    <location>
        <begin position="66"/>
        <end position="85"/>
    </location>
</feature>
<sequence length="85" mass="10003">MLPSLGPENTSLQRKLMERAVEQEEQGNEVEEDEDEDDDEEVEEKEAEEVEEKEADEVERRKRSRRVTEMDFYRIGKGGEELKGE</sequence>
<protein>
    <submittedName>
        <fullName evidence="2">Uncharacterized protein</fullName>
    </submittedName>
</protein>
<evidence type="ECO:0000313" key="2">
    <source>
        <dbReference type="EMBL" id="KIW39710.1"/>
    </source>
</evidence>
<dbReference type="AlphaFoldDB" id="A0A0D2DB60"/>
<accession>A0A0D2DB60</accession>
<dbReference type="GeneID" id="27360373"/>
<proteinExistence type="predicted"/>
<reference evidence="2 3" key="1">
    <citation type="submission" date="2015-01" db="EMBL/GenBank/DDBJ databases">
        <title>The Genome Sequence of Exophiala oligosperma CBS72588.</title>
        <authorList>
            <consortium name="The Broad Institute Genomics Platform"/>
            <person name="Cuomo C."/>
            <person name="de Hoog S."/>
            <person name="Gorbushina A."/>
            <person name="Stielow B."/>
            <person name="Teixiera M."/>
            <person name="Abouelleil A."/>
            <person name="Chapman S.B."/>
            <person name="Priest M."/>
            <person name="Young S.K."/>
            <person name="Wortman J."/>
            <person name="Nusbaum C."/>
            <person name="Birren B."/>
        </authorList>
    </citation>
    <scope>NUCLEOTIDE SEQUENCE [LARGE SCALE GENOMIC DNA]</scope>
    <source>
        <strain evidence="2 3">CBS 72588</strain>
    </source>
</reference>
<evidence type="ECO:0000256" key="1">
    <source>
        <dbReference type="SAM" id="MobiDB-lite"/>
    </source>
</evidence>
<name>A0A0D2DB60_9EURO</name>
<dbReference type="Proteomes" id="UP000053342">
    <property type="component" value="Unassembled WGS sequence"/>
</dbReference>
<dbReference type="EMBL" id="KN847339">
    <property type="protein sequence ID" value="KIW39710.1"/>
    <property type="molecule type" value="Genomic_DNA"/>
</dbReference>
<gene>
    <name evidence="2" type="ORF">PV06_08299</name>
</gene>
<dbReference type="HOGENOM" id="CLU_2512648_0_0_1"/>
<keyword evidence="3" id="KW-1185">Reference proteome</keyword>
<feature type="compositionally biased region" description="Acidic residues" evidence="1">
    <location>
        <begin position="23"/>
        <end position="57"/>
    </location>
</feature>
<evidence type="ECO:0000313" key="3">
    <source>
        <dbReference type="Proteomes" id="UP000053342"/>
    </source>
</evidence>